<feature type="domain" description="Alpha/beta hydrolase fold-3" evidence="2">
    <location>
        <begin position="141"/>
        <end position="248"/>
    </location>
</feature>
<dbReference type="GO" id="GO:0016787">
    <property type="term" value="F:hydrolase activity"/>
    <property type="evidence" value="ECO:0007669"/>
    <property type="project" value="UniProtKB-KW"/>
</dbReference>
<dbReference type="InterPro" id="IPR013094">
    <property type="entry name" value="AB_hydrolase_3"/>
</dbReference>
<feature type="chain" id="PRO_5026780997" evidence="1">
    <location>
        <begin position="28"/>
        <end position="430"/>
    </location>
</feature>
<protein>
    <submittedName>
        <fullName evidence="3">Alpha/beta hydrolase fold domain-containing protein</fullName>
    </submittedName>
</protein>
<feature type="signal peptide" evidence="1">
    <location>
        <begin position="1"/>
        <end position="27"/>
    </location>
</feature>
<evidence type="ECO:0000313" key="3">
    <source>
        <dbReference type="EMBL" id="KAB1441658.1"/>
    </source>
</evidence>
<dbReference type="OrthoDB" id="7328659at2"/>
<keyword evidence="3" id="KW-0378">Hydrolase</keyword>
<evidence type="ECO:0000313" key="4">
    <source>
        <dbReference type="Proteomes" id="UP000438699"/>
    </source>
</evidence>
<dbReference type="PANTHER" id="PTHR30035">
    <property type="entry name" value="LIPOPROTEIN VACJ-RELATED"/>
    <property type="match status" value="1"/>
</dbReference>
<sequence>MARFDLQRIVALSVLAVCLWATGSAVAADKPYPFTDPYKATVFGTPPDIMYPVQPVPRVSMRSFEVESRPVPDVFWYADELEYSVALQRKPAPLMFLIAGTGADHDAGKMRFLRALFYEAGYHVACLSSPTHYNFIVSASRHAAAGYVPHDVEDLYRVMRWVAEDVRDDAEVTGYSVAGYSLGGMHSAFLARMDSEEKHFNFDKVLMLNPAVNLYGSALRFDSWLDPNNTGGKTVMEVMDEFYRQFAEFYKTREIESLDSEVLYQLSQYVDASEADFKILIGTSFRVTAASMIFTSDVCLSAGYVVPSDTFLTTTDPLLPYFTAASKLTFEQYFEEYLYPYLRYLGPPMTEGEAIYNCSLMSIEEYLRSAENIYVVGNLDDPILSGDEVKFLQDVFGDKAYFFEHGGHCGNMMYAPYVRRMLEFTGEVQQ</sequence>
<dbReference type="Proteomes" id="UP000438699">
    <property type="component" value="Unassembled WGS sequence"/>
</dbReference>
<dbReference type="GO" id="GO:0016020">
    <property type="term" value="C:membrane"/>
    <property type="evidence" value="ECO:0007669"/>
    <property type="project" value="InterPro"/>
</dbReference>
<dbReference type="EMBL" id="WAIE01000003">
    <property type="protein sequence ID" value="KAB1441658.1"/>
    <property type="molecule type" value="Genomic_DNA"/>
</dbReference>
<keyword evidence="1" id="KW-0732">Signal</keyword>
<dbReference type="Gene3D" id="3.40.50.1820">
    <property type="entry name" value="alpha/beta hydrolase"/>
    <property type="match status" value="1"/>
</dbReference>
<accession>A0A6N6N1Y0</accession>
<dbReference type="Pfam" id="PF07859">
    <property type="entry name" value="Abhydrolase_3"/>
    <property type="match status" value="1"/>
</dbReference>
<dbReference type="SUPFAM" id="SSF53474">
    <property type="entry name" value="alpha/beta-Hydrolases"/>
    <property type="match status" value="1"/>
</dbReference>
<proteinExistence type="predicted"/>
<organism evidence="3 4">
    <name type="scientific">Pseudodesulfovibrio senegalensis</name>
    <dbReference type="NCBI Taxonomy" id="1721087"/>
    <lineage>
        <taxon>Bacteria</taxon>
        <taxon>Pseudomonadati</taxon>
        <taxon>Thermodesulfobacteriota</taxon>
        <taxon>Desulfovibrionia</taxon>
        <taxon>Desulfovibrionales</taxon>
        <taxon>Desulfovibrionaceae</taxon>
    </lineage>
</organism>
<evidence type="ECO:0000259" key="2">
    <source>
        <dbReference type="Pfam" id="PF07859"/>
    </source>
</evidence>
<name>A0A6N6N1Y0_9BACT</name>
<gene>
    <name evidence="3" type="ORF">F8A88_08640</name>
</gene>
<dbReference type="PANTHER" id="PTHR30035:SF1">
    <property type="entry name" value="AB HYDROLASE-1 DOMAIN-CONTAINING PROTEIN"/>
    <property type="match status" value="1"/>
</dbReference>
<dbReference type="AlphaFoldDB" id="A0A6N6N1Y0"/>
<keyword evidence="4" id="KW-1185">Reference proteome</keyword>
<dbReference type="RefSeq" id="WP_151150751.1">
    <property type="nucleotide sequence ID" value="NZ_WAIE01000003.1"/>
</dbReference>
<comment type="caution">
    <text evidence="3">The sequence shown here is derived from an EMBL/GenBank/DDBJ whole genome shotgun (WGS) entry which is preliminary data.</text>
</comment>
<dbReference type="InterPro" id="IPR029058">
    <property type="entry name" value="AB_hydrolase_fold"/>
</dbReference>
<evidence type="ECO:0000256" key="1">
    <source>
        <dbReference type="SAM" id="SignalP"/>
    </source>
</evidence>
<dbReference type="InterPro" id="IPR007428">
    <property type="entry name" value="MlaA"/>
</dbReference>
<reference evidence="3 4" key="1">
    <citation type="journal article" date="2017" name="Int. J. Syst. Evol. Microbiol.">
        <title>Desulfovibrio senegalensis sp. nov., a mesophilic sulfate reducer isolated from marine sediment.</title>
        <authorList>
            <person name="Thioye A."/>
            <person name="Gam Z.B.A."/>
            <person name="Mbengue M."/>
            <person name="Cayol J.L."/>
            <person name="Joseph-Bartoli M."/>
            <person name="Toure-Kane C."/>
            <person name="Labat M."/>
        </authorList>
    </citation>
    <scope>NUCLEOTIDE SEQUENCE [LARGE SCALE GENOMIC DNA]</scope>
    <source>
        <strain evidence="3 4">DSM 101509</strain>
    </source>
</reference>